<evidence type="ECO:0008006" key="3">
    <source>
        <dbReference type="Google" id="ProtNLM"/>
    </source>
</evidence>
<protein>
    <recommendedName>
        <fullName evidence="3">Mevalonate kinase</fullName>
    </recommendedName>
</protein>
<dbReference type="NCBIfam" id="NF040656">
    <property type="entry name" value="GHMP_GYDIA"/>
    <property type="match status" value="1"/>
</dbReference>
<dbReference type="InterPro" id="IPR047765">
    <property type="entry name" value="GHMP_GYDIA-like"/>
</dbReference>
<reference evidence="1 2" key="1">
    <citation type="submission" date="2018-11" db="EMBL/GenBank/DDBJ databases">
        <authorList>
            <consortium name="Pathogen Informatics"/>
        </authorList>
    </citation>
    <scope>NUCLEOTIDE SEQUENCE [LARGE SCALE GENOMIC DNA]</scope>
    <source>
        <strain evidence="1 2">NCTC12929</strain>
    </source>
</reference>
<dbReference type="SUPFAM" id="SSF54211">
    <property type="entry name" value="Ribosomal protein S5 domain 2-like"/>
    <property type="match status" value="1"/>
</dbReference>
<dbReference type="AlphaFoldDB" id="A0A7Z8YPG6"/>
<dbReference type="Proteomes" id="UP000270205">
    <property type="component" value="Unassembled WGS sequence"/>
</dbReference>
<dbReference type="EMBL" id="UYIV01000001">
    <property type="protein sequence ID" value="VDH03160.1"/>
    <property type="molecule type" value="Genomic_DNA"/>
</dbReference>
<gene>
    <name evidence="1" type="ORF">NCTC12929_00530</name>
</gene>
<dbReference type="RefSeq" id="WP_125150697.1">
    <property type="nucleotide sequence ID" value="NZ_UYIV01000001.1"/>
</dbReference>
<sequence length="306" mass="34776">MVADAQYIHSPGKLMLTGEYFVLDGAKTLAVPTVLGQSFQCIEEQNTVPLLIWNAYHLEKLWLSFTVNYRTWEIIATNDIEATDFIVNTLKIIQKKSKTKLQENIQYSISTRLEFPSDYGLGSSSTLMTNLGKWANIDAFELNAQALGGSGYDIAVAICQKPIIYALKAQKPIYTEVQFSPTFRDEIIFIHLGKKQNSREGIKKYRTKEKSEKLILQINDLTEETLLCDDIATFSELMVQHENIVSHFLEIPTAKALLFPECPVFIKSLGAWGGDFVMSRKFNGYQDYFASKNITTILDWKTLIKE</sequence>
<name>A0A7Z8YPG6_9FLAO</name>
<comment type="caution">
    <text evidence="1">The sequence shown here is derived from an EMBL/GenBank/DDBJ whole genome shotgun (WGS) entry which is preliminary data.</text>
</comment>
<dbReference type="InterPro" id="IPR014721">
    <property type="entry name" value="Ribsml_uS5_D2-typ_fold_subgr"/>
</dbReference>
<proteinExistence type="predicted"/>
<organism evidence="1 2">
    <name type="scientific">Bergeyella zoohelcum</name>
    <dbReference type="NCBI Taxonomy" id="1015"/>
    <lineage>
        <taxon>Bacteria</taxon>
        <taxon>Pseudomonadati</taxon>
        <taxon>Bacteroidota</taxon>
        <taxon>Flavobacteriia</taxon>
        <taxon>Flavobacteriales</taxon>
        <taxon>Weeksellaceae</taxon>
        <taxon>Bergeyella</taxon>
    </lineage>
</organism>
<dbReference type="Gene3D" id="3.30.230.10">
    <property type="match status" value="1"/>
</dbReference>
<evidence type="ECO:0000313" key="2">
    <source>
        <dbReference type="Proteomes" id="UP000270205"/>
    </source>
</evidence>
<accession>A0A7Z8YPG6</accession>
<evidence type="ECO:0000313" key="1">
    <source>
        <dbReference type="EMBL" id="VDH03160.1"/>
    </source>
</evidence>
<dbReference type="InterPro" id="IPR020568">
    <property type="entry name" value="Ribosomal_Su5_D2-typ_SF"/>
</dbReference>